<keyword evidence="3" id="KW-0732">Signal</keyword>
<evidence type="ECO:0000313" key="7">
    <source>
        <dbReference type="Proteomes" id="UP000248745"/>
    </source>
</evidence>
<organism evidence="6 7">
    <name type="scientific">Taibaiella soli</name>
    <dbReference type="NCBI Taxonomy" id="1649169"/>
    <lineage>
        <taxon>Bacteria</taxon>
        <taxon>Pseudomonadati</taxon>
        <taxon>Bacteroidota</taxon>
        <taxon>Chitinophagia</taxon>
        <taxon>Chitinophagales</taxon>
        <taxon>Chitinophagaceae</taxon>
        <taxon>Taibaiella</taxon>
    </lineage>
</organism>
<reference evidence="6 7" key="1">
    <citation type="submission" date="2018-06" db="EMBL/GenBank/DDBJ databases">
        <title>Mucibacter soli gen. nov., sp. nov., a new member of the family Chitinophagaceae producing mucin.</title>
        <authorList>
            <person name="Kim M.-K."/>
            <person name="Park S."/>
            <person name="Kim T.-S."/>
            <person name="Joung Y."/>
            <person name="Han J.-H."/>
            <person name="Kim S.B."/>
        </authorList>
    </citation>
    <scope>NUCLEOTIDE SEQUENCE [LARGE SCALE GENOMIC DNA]</scope>
    <source>
        <strain evidence="6 7">R1-15</strain>
    </source>
</reference>
<proteinExistence type="predicted"/>
<feature type="domain" description="Aminopeptidase N-like N-terminal" evidence="5">
    <location>
        <begin position="44"/>
        <end position="224"/>
    </location>
</feature>
<dbReference type="InterPro" id="IPR045357">
    <property type="entry name" value="Aminopeptidase_N-like_N"/>
</dbReference>
<keyword evidence="2" id="KW-0862">Zinc</keyword>
<sequence length="545" mass="62876">MNKLISVILLSWYLLSANTSFAFYNHQDTLRGSNGIGRYWWDVQHYDLSVKFDTANQSISGSNRITFKITAQPHDSLQLDLQELMFMDHIMMDGKELNFSKDGNVWWVKYPFSQLPVGTEKEITAVYHGKPKVAEHAPWDGGFIWIKDSVGKPWIAVACQGLGASVWWPCKDDQGDEPDNGMNVALEVPEGLDCISNGRLQATTNTTAGMHRVDYLIKNPINTYDVTFYIGDYIHWSDTLNGEKGKLDLDFYALRYNESKARKQFAEVKPMLRCFEYWMGPYPFYEDGYKLVEAPYLGMEHQSAVAYGNSYKMGYMGRDRSNTGVGMSFDFIIIHESGHEWFGNNITAKDIADNWIHEGWTTYSEGLYAECLLGKEKAFDYIRGEWRNITNDQPVIANYGVNDEGSSDKYDKGSAVVHMIRAMLNDDEKFRQLLRGLNKEFYHKTVTETEFEQYIIKTSGLDLQPLFDQYLRSNLIPQLEYYTKGKELHFRFTNIIPGFTLPLQLKNGKEMTTIHPTGEWQQIKWKKGNPEFPKDFLLKISETKE</sequence>
<dbReference type="SUPFAM" id="SSF55486">
    <property type="entry name" value="Metalloproteases ('zincins'), catalytic domain"/>
    <property type="match status" value="1"/>
</dbReference>
<dbReference type="SUPFAM" id="SSF63737">
    <property type="entry name" value="Leukotriene A4 hydrolase N-terminal domain"/>
    <property type="match status" value="1"/>
</dbReference>
<dbReference type="Gene3D" id="2.60.40.1730">
    <property type="entry name" value="tricorn interacting facor f3 domain"/>
    <property type="match status" value="1"/>
</dbReference>
<dbReference type="Pfam" id="PF17900">
    <property type="entry name" value="Peptidase_M1_N"/>
    <property type="match status" value="1"/>
</dbReference>
<feature type="binding site" evidence="2">
    <location>
        <position position="335"/>
    </location>
    <ligand>
        <name>Zn(2+)</name>
        <dbReference type="ChEBI" id="CHEBI:29105"/>
        <note>catalytic</note>
    </ligand>
</feature>
<dbReference type="PANTHER" id="PTHR45726">
    <property type="entry name" value="LEUKOTRIENE A-4 HYDROLASE"/>
    <property type="match status" value="1"/>
</dbReference>
<feature type="binding site" evidence="2">
    <location>
        <position position="339"/>
    </location>
    <ligand>
        <name>Zn(2+)</name>
        <dbReference type="ChEBI" id="CHEBI:29105"/>
        <note>catalytic</note>
    </ligand>
</feature>
<dbReference type="InterPro" id="IPR034015">
    <property type="entry name" value="M1_LTA4H"/>
</dbReference>
<dbReference type="Proteomes" id="UP000248745">
    <property type="component" value="Unassembled WGS sequence"/>
</dbReference>
<dbReference type="RefSeq" id="WP_111000174.1">
    <property type="nucleotide sequence ID" value="NZ_QKTW01000022.1"/>
</dbReference>
<feature type="domain" description="Peptidase M1 membrane alanine aminopeptidase" evidence="4">
    <location>
        <begin position="293"/>
        <end position="470"/>
    </location>
</feature>
<feature type="binding site" evidence="2">
    <location>
        <position position="358"/>
    </location>
    <ligand>
        <name>Zn(2+)</name>
        <dbReference type="ChEBI" id="CHEBI:29105"/>
        <note>catalytic</note>
    </ligand>
</feature>
<name>A0A2W2BVH7_9BACT</name>
<gene>
    <name evidence="6" type="ORF">DN068_17205</name>
</gene>
<evidence type="ECO:0000313" key="6">
    <source>
        <dbReference type="EMBL" id="PZF71803.1"/>
    </source>
</evidence>
<comment type="cofactor">
    <cofactor evidence="2">
        <name>Zn(2+)</name>
        <dbReference type="ChEBI" id="CHEBI:29105"/>
    </cofactor>
    <text evidence="2">Binds 1 zinc ion per subunit.</text>
</comment>
<dbReference type="InterPro" id="IPR027268">
    <property type="entry name" value="Peptidase_M4/M1_CTD_sf"/>
</dbReference>
<dbReference type="Pfam" id="PF01433">
    <property type="entry name" value="Peptidase_M1"/>
    <property type="match status" value="1"/>
</dbReference>
<evidence type="ECO:0000259" key="5">
    <source>
        <dbReference type="Pfam" id="PF17900"/>
    </source>
</evidence>
<feature type="active site" description="Proton acceptor" evidence="1">
    <location>
        <position position="336"/>
    </location>
</feature>
<dbReference type="GO" id="GO:0008237">
    <property type="term" value="F:metallopeptidase activity"/>
    <property type="evidence" value="ECO:0007669"/>
    <property type="project" value="InterPro"/>
</dbReference>
<keyword evidence="2" id="KW-0479">Metal-binding</keyword>
<keyword evidence="7" id="KW-1185">Reference proteome</keyword>
<dbReference type="CDD" id="cd09603">
    <property type="entry name" value="M1_APN_like"/>
    <property type="match status" value="1"/>
</dbReference>
<dbReference type="EMBL" id="QKTW01000022">
    <property type="protein sequence ID" value="PZF71803.1"/>
    <property type="molecule type" value="Genomic_DNA"/>
</dbReference>
<feature type="chain" id="PRO_5016098041" evidence="3">
    <location>
        <begin position="23"/>
        <end position="545"/>
    </location>
</feature>
<dbReference type="InterPro" id="IPR014782">
    <property type="entry name" value="Peptidase_M1_dom"/>
</dbReference>
<feature type="signal peptide" evidence="3">
    <location>
        <begin position="1"/>
        <end position="22"/>
    </location>
</feature>
<accession>A0A2W2BVH7</accession>
<comment type="caution">
    <text evidence="6">The sequence shown here is derived from an EMBL/GenBank/DDBJ whole genome shotgun (WGS) entry which is preliminary data.</text>
</comment>
<dbReference type="InterPro" id="IPR042097">
    <property type="entry name" value="Aminopeptidase_N-like_N_sf"/>
</dbReference>
<protein>
    <submittedName>
        <fullName evidence="6">Uncharacterized protein</fullName>
    </submittedName>
</protein>
<evidence type="ECO:0000259" key="4">
    <source>
        <dbReference type="Pfam" id="PF01433"/>
    </source>
</evidence>
<dbReference type="GO" id="GO:0008270">
    <property type="term" value="F:zinc ion binding"/>
    <property type="evidence" value="ECO:0007669"/>
    <property type="project" value="InterPro"/>
</dbReference>
<dbReference type="OrthoDB" id="100605at2"/>
<dbReference type="Gene3D" id="1.10.390.10">
    <property type="entry name" value="Neutral Protease Domain 2"/>
    <property type="match status" value="1"/>
</dbReference>
<evidence type="ECO:0000256" key="2">
    <source>
        <dbReference type="PIRSR" id="PIRSR634015-3"/>
    </source>
</evidence>
<dbReference type="PANTHER" id="PTHR45726:SF3">
    <property type="entry name" value="LEUKOTRIENE A-4 HYDROLASE"/>
    <property type="match status" value="1"/>
</dbReference>
<feature type="active site" description="Proton donor" evidence="1">
    <location>
        <position position="410"/>
    </location>
</feature>
<evidence type="ECO:0000256" key="1">
    <source>
        <dbReference type="PIRSR" id="PIRSR634015-1"/>
    </source>
</evidence>
<evidence type="ECO:0000256" key="3">
    <source>
        <dbReference type="SAM" id="SignalP"/>
    </source>
</evidence>
<dbReference type="AlphaFoldDB" id="A0A2W2BVH7"/>